<dbReference type="Proteomes" id="UP000267251">
    <property type="component" value="Unassembled WGS sequence"/>
</dbReference>
<dbReference type="Pfam" id="PF23588">
    <property type="entry name" value="HTH_CHD1_Hrp3"/>
    <property type="match status" value="1"/>
</dbReference>
<dbReference type="Gene3D" id="1.10.10.60">
    <property type="entry name" value="Homeodomain-like"/>
    <property type="match status" value="1"/>
</dbReference>
<name>A0A4P9Y0D9_9FUNG</name>
<evidence type="ECO:0000256" key="1">
    <source>
        <dbReference type="SAM" id="MobiDB-lite"/>
    </source>
</evidence>
<evidence type="ECO:0000313" key="4">
    <source>
        <dbReference type="Proteomes" id="UP000267251"/>
    </source>
</evidence>
<evidence type="ECO:0000259" key="2">
    <source>
        <dbReference type="Pfam" id="PF23588"/>
    </source>
</evidence>
<feature type="region of interest" description="Disordered" evidence="1">
    <location>
        <begin position="1"/>
        <end position="27"/>
    </location>
</feature>
<feature type="compositionally biased region" description="Low complexity" evidence="1">
    <location>
        <begin position="127"/>
        <end position="142"/>
    </location>
</feature>
<dbReference type="OrthoDB" id="5860652at2759"/>
<dbReference type="EMBL" id="KZ988865">
    <property type="protein sequence ID" value="RKP11491.1"/>
    <property type="molecule type" value="Genomic_DNA"/>
</dbReference>
<accession>A0A4P9Y0D9</accession>
<reference evidence="4" key="1">
    <citation type="journal article" date="2018" name="Nat. Microbiol.">
        <title>Leveraging single-cell genomics to expand the fungal tree of life.</title>
        <authorList>
            <person name="Ahrendt S.R."/>
            <person name="Quandt C.A."/>
            <person name="Ciobanu D."/>
            <person name="Clum A."/>
            <person name="Salamov A."/>
            <person name="Andreopoulos B."/>
            <person name="Cheng J.F."/>
            <person name="Woyke T."/>
            <person name="Pelin A."/>
            <person name="Henrissat B."/>
            <person name="Reynolds N.K."/>
            <person name="Benny G.L."/>
            <person name="Smith M.E."/>
            <person name="James T.Y."/>
            <person name="Grigoriev I.V."/>
        </authorList>
    </citation>
    <scope>NUCLEOTIDE SEQUENCE [LARGE SCALE GENOMIC DNA]</scope>
</reference>
<feature type="region of interest" description="Disordered" evidence="1">
    <location>
        <begin position="127"/>
        <end position="159"/>
    </location>
</feature>
<feature type="compositionally biased region" description="Polar residues" evidence="1">
    <location>
        <begin position="1"/>
        <end position="22"/>
    </location>
</feature>
<proteinExistence type="predicted"/>
<gene>
    <name evidence="3" type="ORF">BJ684DRAFT_21934</name>
</gene>
<dbReference type="InterPro" id="IPR056302">
    <property type="entry name" value="CHD1-2/Hrp3_HTH"/>
</dbReference>
<protein>
    <recommendedName>
        <fullName evidence="2">ATP-dependent helicase CHD1-2/hrp3 HTH domain-containing protein</fullName>
    </recommendedName>
</protein>
<sequence>MTTEHSSTSTQRALKTAQTNSKADAHWSGKPYQSLAKGILKYGVGAWGAMRLDEELGLDVFSTVDLYHQFRLAYPKEFDRYRDRLLSQGMEDMEPEEERELKDSIHATASSLIPPLPSQSMWWYSTPNRTTSSSSPQSPAHSILHSPLSGSKSPAARTVRCFTEREDRVIREGVRMVRSPSSRACVSS</sequence>
<evidence type="ECO:0000313" key="3">
    <source>
        <dbReference type="EMBL" id="RKP11491.1"/>
    </source>
</evidence>
<organism evidence="3 4">
    <name type="scientific">Piptocephalis cylindrospora</name>
    <dbReference type="NCBI Taxonomy" id="1907219"/>
    <lineage>
        <taxon>Eukaryota</taxon>
        <taxon>Fungi</taxon>
        <taxon>Fungi incertae sedis</taxon>
        <taxon>Zoopagomycota</taxon>
        <taxon>Zoopagomycotina</taxon>
        <taxon>Zoopagomycetes</taxon>
        <taxon>Zoopagales</taxon>
        <taxon>Piptocephalidaceae</taxon>
        <taxon>Piptocephalis</taxon>
    </lineage>
</organism>
<dbReference type="AlphaFoldDB" id="A0A4P9Y0D9"/>
<feature type="domain" description="ATP-dependent helicase CHD1-2/hrp3 HTH" evidence="2">
    <location>
        <begin position="19"/>
        <end position="59"/>
    </location>
</feature>
<keyword evidence="4" id="KW-1185">Reference proteome</keyword>